<dbReference type="HOGENOM" id="CLU_021855_2_1_1"/>
<feature type="region of interest" description="Disordered" evidence="9">
    <location>
        <begin position="466"/>
        <end position="491"/>
    </location>
</feature>
<evidence type="ECO:0000256" key="5">
    <source>
        <dbReference type="ARBA" id="ARBA00023180"/>
    </source>
</evidence>
<dbReference type="GO" id="GO:0042124">
    <property type="term" value="F:1,3-beta-glucanosyltransferase activity"/>
    <property type="evidence" value="ECO:0007669"/>
    <property type="project" value="TreeGrafter"/>
</dbReference>
<dbReference type="EC" id="2.4.1.-" evidence="8"/>
<gene>
    <name evidence="11" type="ORF">PITC_009290</name>
</gene>
<evidence type="ECO:0000256" key="6">
    <source>
        <dbReference type="ARBA" id="ARBA00023288"/>
    </source>
</evidence>
<protein>
    <recommendedName>
        <fullName evidence="8">1,3-beta-glucanosyltransferase</fullName>
        <ecNumber evidence="8">2.4.1.-</ecNumber>
    </recommendedName>
</protein>
<dbReference type="GO" id="GO:0071970">
    <property type="term" value="P:fungal-type cell wall (1-&gt;3)-beta-D-glucan biosynthetic process"/>
    <property type="evidence" value="ECO:0007669"/>
    <property type="project" value="TreeGrafter"/>
</dbReference>
<evidence type="ECO:0000313" key="11">
    <source>
        <dbReference type="EMBL" id="KGO67478.1"/>
    </source>
</evidence>
<keyword evidence="12" id="KW-1185">Reference proteome</keyword>
<evidence type="ECO:0000256" key="7">
    <source>
        <dbReference type="ARBA" id="ARBA00025026"/>
    </source>
</evidence>
<keyword evidence="8" id="KW-0808">Transferase</keyword>
<organism evidence="11 12">
    <name type="scientific">Penicillium italicum</name>
    <name type="common">Blue mold</name>
    <dbReference type="NCBI Taxonomy" id="40296"/>
    <lineage>
        <taxon>Eukaryota</taxon>
        <taxon>Fungi</taxon>
        <taxon>Dikarya</taxon>
        <taxon>Ascomycota</taxon>
        <taxon>Pezizomycotina</taxon>
        <taxon>Eurotiomycetes</taxon>
        <taxon>Eurotiomycetidae</taxon>
        <taxon>Eurotiales</taxon>
        <taxon>Aspergillaceae</taxon>
        <taxon>Penicillium</taxon>
    </lineage>
</organism>
<dbReference type="SUPFAM" id="SSF51445">
    <property type="entry name" value="(Trans)glycosidases"/>
    <property type="match status" value="1"/>
</dbReference>
<comment type="similarity">
    <text evidence="2 8">Belongs to the glycosyl hydrolase 72 family.</text>
</comment>
<sequence length="529" mass="56346">MKFSLVALATLAGVAVADLDPIVIKGSKFFYSSNDTQFFMRGVAYQQQSTSSSGYTDPLADATACARDVPILAELRTNVIRTYAINATADHSACMKLLSDAGIYVISDLSEPKLSIDRNDPTWKTDLYARYTSVVDELAQYNNTIGFFAGNEVSNTVNTSDASAFVKAAVRDTKKYIKQKGYRPMGVGYATADVSDIRTDMADYFNCGDTDDTIDFWGYNIYSWCGNSNYVESKYQARTEEFANYSVPVFFAEYGCNQVTPREFTEVKALYGDTMAQVWSGGIVYMYFQEANNFGLVSAIDSTSVSTMSDFKYYSSQIANANPTGVNKASYTPTNTALRSCPTVGSQWDAKSSPLPPSADAALCDCMYDDSACVVAGSLDSTKYAKLFGTVCGLTDCSGLTANATSGEYGAYGMCSTKQQLAYALNQYYVEQNRAADACSFAGSATLKAVTSATGVCSTQMMEAGTSGTGTVTTDNTATGRASSASAKGSSTKTSSGAIGMHSSSSFSSFQVAAYIATALLAGVGMIAL</sequence>
<keyword evidence="8" id="KW-0336">GPI-anchor</keyword>
<keyword evidence="6 8" id="KW-0449">Lipoprotein</keyword>
<dbReference type="PANTHER" id="PTHR31468:SF9">
    <property type="entry name" value="1,3-BETA-GLUCANOSYLTRANSFERASE"/>
    <property type="match status" value="1"/>
</dbReference>
<evidence type="ECO:0000256" key="9">
    <source>
        <dbReference type="SAM" id="MobiDB-lite"/>
    </source>
</evidence>
<keyword evidence="3 8" id="KW-0732">Signal</keyword>
<dbReference type="Pfam" id="PF03198">
    <property type="entry name" value="Glyco_hydro_72"/>
    <property type="match status" value="1"/>
</dbReference>
<dbReference type="GO" id="GO:0098552">
    <property type="term" value="C:side of membrane"/>
    <property type="evidence" value="ECO:0007669"/>
    <property type="project" value="UniProtKB-KW"/>
</dbReference>
<comment type="caution">
    <text evidence="11">The sequence shown here is derived from an EMBL/GenBank/DDBJ whole genome shotgun (WGS) entry which is preliminary data.</text>
</comment>
<dbReference type="Gene3D" id="3.20.20.80">
    <property type="entry name" value="Glycosidases"/>
    <property type="match status" value="1"/>
</dbReference>
<name>A0A0A2KKI8_PENIT</name>
<dbReference type="InterPro" id="IPR017853">
    <property type="entry name" value="GH"/>
</dbReference>
<accession>A0A0A2KKI8</accession>
<evidence type="ECO:0000313" key="12">
    <source>
        <dbReference type="Proteomes" id="UP000030104"/>
    </source>
</evidence>
<dbReference type="PhylomeDB" id="A0A0A2KKI8"/>
<dbReference type="OMA" id="QDHTECM"/>
<comment type="subcellular location">
    <subcellularLocation>
        <location evidence="1 8">Cell membrane</location>
        <topology evidence="1 8">Lipid-anchor</topology>
        <topology evidence="1 8">GPI-anchor</topology>
    </subcellularLocation>
</comment>
<evidence type="ECO:0000256" key="8">
    <source>
        <dbReference type="RuleBase" id="RU361209"/>
    </source>
</evidence>
<dbReference type="Gene3D" id="1.20.58.1040">
    <property type="match status" value="1"/>
</dbReference>
<dbReference type="FunFam" id="3.20.20.80:FF:000038">
    <property type="entry name" value="1,3-beta-glucanosyltransferase"/>
    <property type="match status" value="1"/>
</dbReference>
<dbReference type="GO" id="GO:0031505">
    <property type="term" value="P:fungal-type cell wall organization"/>
    <property type="evidence" value="ECO:0007669"/>
    <property type="project" value="TreeGrafter"/>
</dbReference>
<reference evidence="11 12" key="1">
    <citation type="journal article" date="2015" name="Mol. Plant Microbe Interact.">
        <title>Genome, transcriptome, and functional analyses of Penicillium expansum provide new insights into secondary metabolism and pathogenicity.</title>
        <authorList>
            <person name="Ballester A.R."/>
            <person name="Marcet-Houben M."/>
            <person name="Levin E."/>
            <person name="Sela N."/>
            <person name="Selma-Lazaro C."/>
            <person name="Carmona L."/>
            <person name="Wisniewski M."/>
            <person name="Droby S."/>
            <person name="Gonzalez-Candelas L."/>
            <person name="Gabaldon T."/>
        </authorList>
    </citation>
    <scope>NUCLEOTIDE SEQUENCE [LARGE SCALE GENOMIC DNA]</scope>
    <source>
        <strain evidence="11 12">PHI-1</strain>
    </source>
</reference>
<dbReference type="AlphaFoldDB" id="A0A0A2KKI8"/>
<feature type="chain" id="PRO_5005108795" description="1,3-beta-glucanosyltransferase" evidence="8">
    <location>
        <begin position="18"/>
        <end position="529"/>
    </location>
</feature>
<dbReference type="InterPro" id="IPR004886">
    <property type="entry name" value="Glucanosyltransferase"/>
</dbReference>
<evidence type="ECO:0000256" key="2">
    <source>
        <dbReference type="ARBA" id="ARBA00007528"/>
    </source>
</evidence>
<evidence type="ECO:0000256" key="3">
    <source>
        <dbReference type="ARBA" id="ARBA00022729"/>
    </source>
</evidence>
<dbReference type="Proteomes" id="UP000030104">
    <property type="component" value="Unassembled WGS sequence"/>
</dbReference>
<feature type="domain" description="X8" evidence="10">
    <location>
        <begin position="371"/>
        <end position="459"/>
    </location>
</feature>
<comment type="function">
    <text evidence="7">Splits internally a 1,3-beta-glucan molecule and transfers the newly generated reducing end (the donor) to the non-reducing end of another 1,3-beta-glucan molecule (the acceptor) forming a 1,3-beta linkage, resulting in the elongation of 1,3-beta-glucan chains in the cell wall. Involved in cell wall morphogenesis.</text>
</comment>
<dbReference type="GO" id="GO:0005886">
    <property type="term" value="C:plasma membrane"/>
    <property type="evidence" value="ECO:0007669"/>
    <property type="project" value="UniProtKB-SubCell"/>
</dbReference>
<keyword evidence="4" id="KW-1015">Disulfide bond</keyword>
<dbReference type="STRING" id="40296.A0A0A2KKI8"/>
<keyword evidence="8" id="KW-0472">Membrane</keyword>
<dbReference type="EMBL" id="JQGA01001283">
    <property type="protein sequence ID" value="KGO67478.1"/>
    <property type="molecule type" value="Genomic_DNA"/>
</dbReference>
<dbReference type="Pfam" id="PF07983">
    <property type="entry name" value="X8"/>
    <property type="match status" value="1"/>
</dbReference>
<dbReference type="PANTHER" id="PTHR31468">
    <property type="entry name" value="1,3-BETA-GLUCANOSYLTRANSFERASE GAS1"/>
    <property type="match status" value="1"/>
</dbReference>
<dbReference type="InterPro" id="IPR012946">
    <property type="entry name" value="X8"/>
</dbReference>
<dbReference type="SMART" id="SM00768">
    <property type="entry name" value="X8"/>
    <property type="match status" value="1"/>
</dbReference>
<feature type="signal peptide" evidence="8">
    <location>
        <begin position="1"/>
        <end position="17"/>
    </location>
</feature>
<evidence type="ECO:0000256" key="4">
    <source>
        <dbReference type="ARBA" id="ARBA00023157"/>
    </source>
</evidence>
<evidence type="ECO:0000259" key="10">
    <source>
        <dbReference type="SMART" id="SM00768"/>
    </source>
</evidence>
<keyword evidence="5" id="KW-0325">Glycoprotein</keyword>
<evidence type="ECO:0000256" key="1">
    <source>
        <dbReference type="ARBA" id="ARBA00004609"/>
    </source>
</evidence>
<dbReference type="OrthoDB" id="421038at2759"/>
<proteinExistence type="inferred from homology"/>